<dbReference type="AlphaFoldDB" id="A0A8H7CNZ7"/>
<reference evidence="3" key="1">
    <citation type="submission" date="2020-05" db="EMBL/GenBank/DDBJ databases">
        <title>Mycena genomes resolve the evolution of fungal bioluminescence.</title>
        <authorList>
            <person name="Tsai I.J."/>
        </authorList>
    </citation>
    <scope>NUCLEOTIDE SEQUENCE</scope>
    <source>
        <strain evidence="3">CCC161011</strain>
    </source>
</reference>
<keyword evidence="4" id="KW-1185">Reference proteome</keyword>
<name>A0A8H7CNZ7_9AGAR</name>
<evidence type="ECO:0000256" key="2">
    <source>
        <dbReference type="SAM" id="SignalP"/>
    </source>
</evidence>
<feature type="region of interest" description="Disordered" evidence="1">
    <location>
        <begin position="36"/>
        <end position="73"/>
    </location>
</feature>
<evidence type="ECO:0000313" key="3">
    <source>
        <dbReference type="EMBL" id="KAF7344800.1"/>
    </source>
</evidence>
<evidence type="ECO:0000256" key="1">
    <source>
        <dbReference type="SAM" id="MobiDB-lite"/>
    </source>
</evidence>
<feature type="chain" id="PRO_5034242576" evidence="2">
    <location>
        <begin position="20"/>
        <end position="73"/>
    </location>
</feature>
<gene>
    <name evidence="3" type="ORF">MVEN_01641100</name>
</gene>
<dbReference type="EMBL" id="JACAZI010000014">
    <property type="protein sequence ID" value="KAF7344800.1"/>
    <property type="molecule type" value="Genomic_DNA"/>
</dbReference>
<sequence length="73" mass="7598">MTKAMKHLAVMIDLAITLGLPTLQLPLQIAANALSWNKSSRATGTRSSRTSAATLSPTTPSPPTASSSSDRMS</sequence>
<evidence type="ECO:0000313" key="4">
    <source>
        <dbReference type="Proteomes" id="UP000620124"/>
    </source>
</evidence>
<dbReference type="Proteomes" id="UP000620124">
    <property type="component" value="Unassembled WGS sequence"/>
</dbReference>
<keyword evidence="2" id="KW-0732">Signal</keyword>
<protein>
    <submittedName>
        <fullName evidence="3">Uncharacterized protein</fullName>
    </submittedName>
</protein>
<accession>A0A8H7CNZ7</accession>
<feature type="compositionally biased region" description="Low complexity" evidence="1">
    <location>
        <begin position="39"/>
        <end position="73"/>
    </location>
</feature>
<feature type="signal peptide" evidence="2">
    <location>
        <begin position="1"/>
        <end position="19"/>
    </location>
</feature>
<proteinExistence type="predicted"/>
<organism evidence="3 4">
    <name type="scientific">Mycena venus</name>
    <dbReference type="NCBI Taxonomy" id="2733690"/>
    <lineage>
        <taxon>Eukaryota</taxon>
        <taxon>Fungi</taxon>
        <taxon>Dikarya</taxon>
        <taxon>Basidiomycota</taxon>
        <taxon>Agaricomycotina</taxon>
        <taxon>Agaricomycetes</taxon>
        <taxon>Agaricomycetidae</taxon>
        <taxon>Agaricales</taxon>
        <taxon>Marasmiineae</taxon>
        <taxon>Mycenaceae</taxon>
        <taxon>Mycena</taxon>
    </lineage>
</organism>
<comment type="caution">
    <text evidence="3">The sequence shown here is derived from an EMBL/GenBank/DDBJ whole genome shotgun (WGS) entry which is preliminary data.</text>
</comment>